<keyword evidence="3" id="KW-1185">Reference proteome</keyword>
<dbReference type="Proteomes" id="UP000539175">
    <property type="component" value="Unassembled WGS sequence"/>
</dbReference>
<evidence type="ECO:0000313" key="3">
    <source>
        <dbReference type="Proteomes" id="UP000539175"/>
    </source>
</evidence>
<proteinExistence type="predicted"/>
<gene>
    <name evidence="2" type="ORF">FHS74_002987</name>
</gene>
<dbReference type="RefSeq" id="WP_184801853.1">
    <property type="nucleotide sequence ID" value="NZ_JACIIZ010000008.1"/>
</dbReference>
<evidence type="ECO:0008006" key="4">
    <source>
        <dbReference type="Google" id="ProtNLM"/>
    </source>
</evidence>
<dbReference type="EMBL" id="JACIIZ010000008">
    <property type="protein sequence ID" value="MBB6252427.1"/>
    <property type="molecule type" value="Genomic_DNA"/>
</dbReference>
<feature type="transmembrane region" description="Helical" evidence="1">
    <location>
        <begin position="32"/>
        <end position="52"/>
    </location>
</feature>
<keyword evidence="1" id="KW-0472">Membrane</keyword>
<protein>
    <recommendedName>
        <fullName evidence="4">Yip1 domain-containing protein</fullName>
    </recommendedName>
</protein>
<dbReference type="AlphaFoldDB" id="A0A7X0AYE1"/>
<name>A0A7X0AYE1_9PROT</name>
<evidence type="ECO:0000256" key="1">
    <source>
        <dbReference type="SAM" id="Phobius"/>
    </source>
</evidence>
<keyword evidence="1" id="KW-1133">Transmembrane helix</keyword>
<reference evidence="2 3" key="1">
    <citation type="submission" date="2020-08" db="EMBL/GenBank/DDBJ databases">
        <title>Genomic Encyclopedia of Type Strains, Phase IV (KMG-IV): sequencing the most valuable type-strain genomes for metagenomic binning, comparative biology and taxonomic classification.</title>
        <authorList>
            <person name="Goeker M."/>
        </authorList>
    </citation>
    <scope>NUCLEOTIDE SEQUENCE [LARGE SCALE GENOMIC DNA]</scope>
    <source>
        <strain evidence="2 3">DSM 22198</strain>
    </source>
</reference>
<feature type="transmembrane region" description="Helical" evidence="1">
    <location>
        <begin position="109"/>
        <end position="131"/>
    </location>
</feature>
<evidence type="ECO:0000313" key="2">
    <source>
        <dbReference type="EMBL" id="MBB6252427.1"/>
    </source>
</evidence>
<sequence length="201" mass="21203">MGELRRGLAGALRLAFLDKAGAALFPDDRAGALRSFWVLLVLLPGVVALDTVDRWMGHPLAPLSGASAPETIVLLARGVPATLLAFAIATFGYLVMVDRILRLQGMGRHFARFVAATNWSSVVTLALLLPLTMLTHSGLISLPLAAAIQVAAFFWTLIYEAYVVRAVLGGGWLTATGFVILDVATTDLVSTLVHGPLTAAG</sequence>
<keyword evidence="1" id="KW-0812">Transmembrane</keyword>
<feature type="transmembrane region" description="Helical" evidence="1">
    <location>
        <begin position="164"/>
        <end position="184"/>
    </location>
</feature>
<organism evidence="2 3">
    <name type="scientific">Nitrospirillum iridis</name>
    <dbReference type="NCBI Taxonomy" id="765888"/>
    <lineage>
        <taxon>Bacteria</taxon>
        <taxon>Pseudomonadati</taxon>
        <taxon>Pseudomonadota</taxon>
        <taxon>Alphaproteobacteria</taxon>
        <taxon>Rhodospirillales</taxon>
        <taxon>Azospirillaceae</taxon>
        <taxon>Nitrospirillum</taxon>
    </lineage>
</organism>
<accession>A0A7X0AYE1</accession>
<feature type="transmembrane region" description="Helical" evidence="1">
    <location>
        <begin position="72"/>
        <end position="97"/>
    </location>
</feature>
<feature type="transmembrane region" description="Helical" evidence="1">
    <location>
        <begin position="138"/>
        <end position="158"/>
    </location>
</feature>
<comment type="caution">
    <text evidence="2">The sequence shown here is derived from an EMBL/GenBank/DDBJ whole genome shotgun (WGS) entry which is preliminary data.</text>
</comment>